<dbReference type="RefSeq" id="WP_153026547.1">
    <property type="nucleotide sequence ID" value="NZ_WIAO01000024.1"/>
</dbReference>
<comment type="caution">
    <text evidence="3">The sequence shown here is derived from an EMBL/GenBank/DDBJ whole genome shotgun (WGS) entry which is preliminary data.</text>
</comment>
<dbReference type="AlphaFoldDB" id="A0A6L5GCK0"/>
<evidence type="ECO:0000256" key="1">
    <source>
        <dbReference type="SAM" id="MobiDB-lite"/>
    </source>
</evidence>
<protein>
    <submittedName>
        <fullName evidence="3">Uncharacterized protein</fullName>
    </submittedName>
</protein>
<accession>A0A6L5GCK0</accession>
<reference evidence="3 4" key="1">
    <citation type="submission" date="2019-10" db="EMBL/GenBank/DDBJ databases">
        <title>Glycomyces albidus sp. nov., a novel actinomycete isolated from rhizosphere soil of wheat (Triticum aestivum L.).</title>
        <authorList>
            <person name="Qian L."/>
        </authorList>
    </citation>
    <scope>NUCLEOTIDE SEQUENCE [LARGE SCALE GENOMIC DNA]</scope>
    <source>
        <strain evidence="3 4">NEAU-7082</strain>
    </source>
</reference>
<evidence type="ECO:0000313" key="3">
    <source>
        <dbReference type="EMBL" id="MQM27407.1"/>
    </source>
</evidence>
<feature type="transmembrane region" description="Helical" evidence="2">
    <location>
        <begin position="205"/>
        <end position="223"/>
    </location>
</feature>
<feature type="compositionally biased region" description="Basic and acidic residues" evidence="1">
    <location>
        <begin position="305"/>
        <end position="331"/>
    </location>
</feature>
<keyword evidence="2" id="KW-1133">Transmembrane helix</keyword>
<evidence type="ECO:0000313" key="4">
    <source>
        <dbReference type="Proteomes" id="UP000477750"/>
    </source>
</evidence>
<evidence type="ECO:0000256" key="2">
    <source>
        <dbReference type="SAM" id="Phobius"/>
    </source>
</evidence>
<gene>
    <name evidence="3" type="ORF">GFD30_17775</name>
</gene>
<feature type="region of interest" description="Disordered" evidence="1">
    <location>
        <begin position="287"/>
        <end position="348"/>
    </location>
</feature>
<sequence length="451" mass="48732">MNWAWLRALGTAHAAPYEIARHPLGERTVHPHEYYAAGRNLRRTRLRLRDAPALFASGPAETGSGFLVFESDLLGPITEAARTRPFTPVLLVNGEPAATGFGRADIMLEPGPHLVELRSGGSAGYWPIEMRPGGTVRLTGFTRQRLAVGTAADQLREQFLIPTASAPPRLGRRFPMYLSLIGAVLGFAAPALPLAGLPIDRTPGLLLAAGAAIAGATGGYWAARGIERIVLALAEQRLAGGVRSAVHRPTAFPGGSWRPVDPRDTASPLTGDGMAALRLTLAYVQAPHTDDPGRGSRPPLRRRWRLGEDPPHRIVGPHRYDPRRPVDEAGEAKAAGKRRNRFGESYPPEARPWAAPPVVRIDGEPVPAIWGVNEYRLPPGGHQVMVEVPPPPEVLAGDKTEIRLGEDARFERTLRLDENGTAAIEALASIEMTPDAEGWELARYQGSFTES</sequence>
<dbReference type="Proteomes" id="UP000477750">
    <property type="component" value="Unassembled WGS sequence"/>
</dbReference>
<dbReference type="EMBL" id="WIAO01000024">
    <property type="protein sequence ID" value="MQM27407.1"/>
    <property type="molecule type" value="Genomic_DNA"/>
</dbReference>
<keyword evidence="2" id="KW-0472">Membrane</keyword>
<organism evidence="3 4">
    <name type="scientific">Glycomyces albidus</name>
    <dbReference type="NCBI Taxonomy" id="2656774"/>
    <lineage>
        <taxon>Bacteria</taxon>
        <taxon>Bacillati</taxon>
        <taxon>Actinomycetota</taxon>
        <taxon>Actinomycetes</taxon>
        <taxon>Glycomycetales</taxon>
        <taxon>Glycomycetaceae</taxon>
        <taxon>Glycomyces</taxon>
    </lineage>
</organism>
<feature type="transmembrane region" description="Helical" evidence="2">
    <location>
        <begin position="177"/>
        <end position="199"/>
    </location>
</feature>
<name>A0A6L5GCK0_9ACTN</name>
<keyword evidence="4" id="KW-1185">Reference proteome</keyword>
<keyword evidence="2" id="KW-0812">Transmembrane</keyword>
<proteinExistence type="predicted"/>